<gene>
    <name evidence="1" type="ORF">MLD38_031686</name>
</gene>
<protein>
    <submittedName>
        <fullName evidence="1">Uncharacterized protein</fullName>
    </submittedName>
</protein>
<accession>A0ACB9MSG0</accession>
<evidence type="ECO:0000313" key="1">
    <source>
        <dbReference type="EMBL" id="KAI4326364.1"/>
    </source>
</evidence>
<name>A0ACB9MSG0_9MYRT</name>
<organism evidence="1 2">
    <name type="scientific">Melastoma candidum</name>
    <dbReference type="NCBI Taxonomy" id="119954"/>
    <lineage>
        <taxon>Eukaryota</taxon>
        <taxon>Viridiplantae</taxon>
        <taxon>Streptophyta</taxon>
        <taxon>Embryophyta</taxon>
        <taxon>Tracheophyta</taxon>
        <taxon>Spermatophyta</taxon>
        <taxon>Magnoliopsida</taxon>
        <taxon>eudicotyledons</taxon>
        <taxon>Gunneridae</taxon>
        <taxon>Pentapetalae</taxon>
        <taxon>rosids</taxon>
        <taxon>malvids</taxon>
        <taxon>Myrtales</taxon>
        <taxon>Melastomataceae</taxon>
        <taxon>Melastomatoideae</taxon>
        <taxon>Melastomateae</taxon>
        <taxon>Melastoma</taxon>
    </lineage>
</organism>
<proteinExistence type="predicted"/>
<evidence type="ECO:0000313" key="2">
    <source>
        <dbReference type="Proteomes" id="UP001057402"/>
    </source>
</evidence>
<sequence length="403" mass="43300">MAYPGHLLLLLALISSLSTIPSAISQSCSAARSLPFANAISLYSNCVDLSTLGASLHYTYDPTNSTLSLSYVATAPSSSGWISWALNPNPNPAEAGMIGAQAVIAFKDGTGAVVAKTYNVTAYGSVTESPISYETWDRTAEVATGGIMRLSAKFKVGADAVAKGLNQVWQVGGSVADGVPQMHELKEGNKNAKGVLDVVSGTTTSGGSGEGARTKRKNIHGILNAVSWGIMFPFGIIIARYLRTFPSADPAWFYLHVFCQFSAYVIGVAGWATGLKLGAESKGIVYYYHRNIGIVVFALATLQIFALLLRPKKDHKYRFYWNVYHHGLGYLIVVLGIVNVFKGINILQPDNKWKHGYIIAIAVLGGVAVLLELVTWGVVLRRKSSRSTKPYGNHSNGQARQPL</sequence>
<comment type="caution">
    <text evidence="1">The sequence shown here is derived from an EMBL/GenBank/DDBJ whole genome shotgun (WGS) entry which is preliminary data.</text>
</comment>
<reference evidence="2" key="1">
    <citation type="journal article" date="2023" name="Front. Plant Sci.">
        <title>Chromosomal-level genome assembly of Melastoma candidum provides insights into trichome evolution.</title>
        <authorList>
            <person name="Zhong Y."/>
            <person name="Wu W."/>
            <person name="Sun C."/>
            <person name="Zou P."/>
            <person name="Liu Y."/>
            <person name="Dai S."/>
            <person name="Zhou R."/>
        </authorList>
    </citation>
    <scope>NUCLEOTIDE SEQUENCE [LARGE SCALE GENOMIC DNA]</scope>
</reference>
<dbReference type="Proteomes" id="UP001057402">
    <property type="component" value="Chromosome 9"/>
</dbReference>
<dbReference type="EMBL" id="CM042888">
    <property type="protein sequence ID" value="KAI4326364.1"/>
    <property type="molecule type" value="Genomic_DNA"/>
</dbReference>
<keyword evidence="2" id="KW-1185">Reference proteome</keyword>